<dbReference type="CDD" id="cd16018">
    <property type="entry name" value="Enpp"/>
    <property type="match status" value="1"/>
</dbReference>
<reference evidence="2 3" key="1">
    <citation type="submission" date="2017-06" db="EMBL/GenBank/DDBJ databases">
        <authorList>
            <person name="Kim H.J."/>
            <person name="Triplett B.A."/>
        </authorList>
    </citation>
    <scope>NUCLEOTIDE SEQUENCE [LARGE SCALE GENOMIC DNA]</scope>
    <source>
        <strain evidence="2 3">DS15</strain>
    </source>
</reference>
<dbReference type="Gene3D" id="3.40.720.10">
    <property type="entry name" value="Alkaline Phosphatase, subunit A"/>
    <property type="match status" value="1"/>
</dbReference>
<sequence length="440" mass="47715">MTRIASLLLAFFLLVTAPALAEEAGDRAPVTILISIDGFRADYLDRGITPTLSRLAAEGAHGALRPSFPTKTFPNHYAIVTGKRPDTNGIVGNRMIDPRRPDQIFSLGDARQSLDPFWWDEAEPAWVTADKAGVRSATMFWPGSEVAIHDARPDDWQRFDQHVSGAQRVNAVLDWMRRPASIRPAFVTLYFDIVDTAGHRFGPDSAEVNEAIRSVDARIGDLVAGLAAIDQPARLLIVADHGMRAVDASRVIQLSDLIDLPSIIAVETGPYAAIEPAAATDDRVAGALLKPHDHMRCYRREDLPERLHYGHNPRVAAIICIAEAGWTIIAGEPEWPVGGGAHGYDNQDPQMLALFVAANTGLRGDIGVIDNIEVYPLLMKLLGVAPLPSDATGVLARRLGNQAACLRDAPRAIAAPCSIMKISRSARSSASETSWSRARK</sequence>
<dbReference type="Proteomes" id="UP000198339">
    <property type="component" value="Unassembled WGS sequence"/>
</dbReference>
<dbReference type="PANTHER" id="PTHR10151:SF120">
    <property type="entry name" value="BIS(5'-ADENOSYL)-TRIPHOSPHATASE"/>
    <property type="match status" value="1"/>
</dbReference>
<dbReference type="GO" id="GO:0016787">
    <property type="term" value="F:hydrolase activity"/>
    <property type="evidence" value="ECO:0007669"/>
    <property type="project" value="UniProtKB-ARBA"/>
</dbReference>
<gene>
    <name evidence="2" type="ORF">SAMN06295955_101254</name>
</gene>
<dbReference type="RefSeq" id="WP_170935393.1">
    <property type="nucleotide sequence ID" value="NZ_FZPA01000001.1"/>
</dbReference>
<evidence type="ECO:0000256" key="1">
    <source>
        <dbReference type="SAM" id="SignalP"/>
    </source>
</evidence>
<keyword evidence="1" id="KW-0732">Signal</keyword>
<dbReference type="AlphaFoldDB" id="A0A239DG94"/>
<dbReference type="InterPro" id="IPR002591">
    <property type="entry name" value="Phosphodiest/P_Trfase"/>
</dbReference>
<dbReference type="Gene3D" id="3.30.1360.180">
    <property type="match status" value="1"/>
</dbReference>
<dbReference type="EMBL" id="FZPA01000001">
    <property type="protein sequence ID" value="SNS31380.1"/>
    <property type="molecule type" value="Genomic_DNA"/>
</dbReference>
<dbReference type="Pfam" id="PF01663">
    <property type="entry name" value="Phosphodiest"/>
    <property type="match status" value="1"/>
</dbReference>
<feature type="signal peptide" evidence="1">
    <location>
        <begin position="1"/>
        <end position="21"/>
    </location>
</feature>
<name>A0A239DG94_9SPHN</name>
<keyword evidence="3" id="KW-1185">Reference proteome</keyword>
<protein>
    <submittedName>
        <fullName evidence="2">Predicted pyrophosphatase or phosphodiesterase, AlkP superfamily</fullName>
    </submittedName>
</protein>
<proteinExistence type="predicted"/>
<dbReference type="InterPro" id="IPR017850">
    <property type="entry name" value="Alkaline_phosphatase_core_sf"/>
</dbReference>
<dbReference type="PANTHER" id="PTHR10151">
    <property type="entry name" value="ECTONUCLEOTIDE PYROPHOSPHATASE/PHOSPHODIESTERASE"/>
    <property type="match status" value="1"/>
</dbReference>
<accession>A0A239DG94</accession>
<evidence type="ECO:0000313" key="3">
    <source>
        <dbReference type="Proteomes" id="UP000198339"/>
    </source>
</evidence>
<organism evidence="2 3">
    <name type="scientific">Sphingopyxis indica</name>
    <dbReference type="NCBI Taxonomy" id="436663"/>
    <lineage>
        <taxon>Bacteria</taxon>
        <taxon>Pseudomonadati</taxon>
        <taxon>Pseudomonadota</taxon>
        <taxon>Alphaproteobacteria</taxon>
        <taxon>Sphingomonadales</taxon>
        <taxon>Sphingomonadaceae</taxon>
        <taxon>Sphingopyxis</taxon>
    </lineage>
</organism>
<dbReference type="SUPFAM" id="SSF53649">
    <property type="entry name" value="Alkaline phosphatase-like"/>
    <property type="match status" value="1"/>
</dbReference>
<feature type="chain" id="PRO_5013235209" evidence="1">
    <location>
        <begin position="22"/>
        <end position="440"/>
    </location>
</feature>
<evidence type="ECO:0000313" key="2">
    <source>
        <dbReference type="EMBL" id="SNS31380.1"/>
    </source>
</evidence>